<dbReference type="SMART" id="SM00322">
    <property type="entry name" value="KH"/>
    <property type="match status" value="1"/>
</dbReference>
<evidence type="ECO:0000313" key="6">
    <source>
        <dbReference type="Proteomes" id="UP000271098"/>
    </source>
</evidence>
<dbReference type="InterPro" id="IPR045071">
    <property type="entry name" value="BBP-like"/>
</dbReference>
<dbReference type="Gene3D" id="3.30.1370.10">
    <property type="entry name" value="K Homology domain, type 1"/>
    <property type="match status" value="1"/>
</dbReference>
<evidence type="ECO:0000256" key="1">
    <source>
        <dbReference type="ARBA" id="ARBA00022884"/>
    </source>
</evidence>
<dbReference type="GO" id="GO:0003729">
    <property type="term" value="F:mRNA binding"/>
    <property type="evidence" value="ECO:0007669"/>
    <property type="project" value="TreeGrafter"/>
</dbReference>
<reference evidence="5 6" key="2">
    <citation type="submission" date="2018-11" db="EMBL/GenBank/DDBJ databases">
        <authorList>
            <consortium name="Pathogen Informatics"/>
        </authorList>
    </citation>
    <scope>NUCLEOTIDE SEQUENCE [LARGE SCALE GENOMIC DNA]</scope>
</reference>
<accession>A0A183E1Y2</accession>
<dbReference type="InterPro" id="IPR004087">
    <property type="entry name" value="KH_dom"/>
</dbReference>
<organism evidence="7">
    <name type="scientific">Gongylonema pulchrum</name>
    <dbReference type="NCBI Taxonomy" id="637853"/>
    <lineage>
        <taxon>Eukaryota</taxon>
        <taxon>Metazoa</taxon>
        <taxon>Ecdysozoa</taxon>
        <taxon>Nematoda</taxon>
        <taxon>Chromadorea</taxon>
        <taxon>Rhabditida</taxon>
        <taxon>Spirurina</taxon>
        <taxon>Spiruromorpha</taxon>
        <taxon>Spiruroidea</taxon>
        <taxon>Gongylonematidae</taxon>
        <taxon>Gongylonema</taxon>
    </lineage>
</organism>
<keyword evidence="1 2" id="KW-0694">RNA-binding</keyword>
<dbReference type="PROSITE" id="PS50084">
    <property type="entry name" value="KH_TYPE_1"/>
    <property type="match status" value="1"/>
</dbReference>
<dbReference type="AlphaFoldDB" id="A0A183E1Y2"/>
<feature type="domain" description="K Homology" evidence="4">
    <location>
        <begin position="113"/>
        <end position="205"/>
    </location>
</feature>
<dbReference type="PANTHER" id="PTHR11208:SF147">
    <property type="entry name" value="RNA-BINDING PROTEIN ASD-2"/>
    <property type="match status" value="1"/>
</dbReference>
<dbReference type="WBParaSite" id="GPUH_0001499301-mRNA-1">
    <property type="protein sequence ID" value="GPUH_0001499301-mRNA-1"/>
    <property type="gene ID" value="GPUH_0001499301"/>
</dbReference>
<dbReference type="OrthoDB" id="6777263at2759"/>
<dbReference type="GO" id="GO:0048024">
    <property type="term" value="P:regulation of mRNA splicing, via spliceosome"/>
    <property type="evidence" value="ECO:0007669"/>
    <property type="project" value="TreeGrafter"/>
</dbReference>
<dbReference type="Pfam" id="PF22675">
    <property type="entry name" value="KH-I_KHDC4-BBP"/>
    <property type="match status" value="1"/>
</dbReference>
<evidence type="ECO:0000313" key="7">
    <source>
        <dbReference type="WBParaSite" id="GPUH_0001499301-mRNA-1"/>
    </source>
</evidence>
<proteinExistence type="predicted"/>
<dbReference type="SUPFAM" id="SSF54791">
    <property type="entry name" value="Eukaryotic type KH-domain (KH-domain type I)"/>
    <property type="match status" value="1"/>
</dbReference>
<keyword evidence="6" id="KW-1185">Reference proteome</keyword>
<sequence length="239" mass="26982">MEGEDNTAATCKPASCEGQEGPCQDTSTGHTRSEMPSAPTDPYGTTSRLEELVQEMVELDAFRHNYPGTLSYTYEMLINEIDAVWSHILARAYRSGVVAYNQRPEQPTGGRRVVMQEMVLIPERPNTKFIGRIIGPRGSTVKQLEIQTGCRIVIRGRGSVKDPRREAYLRNRAGWEHLWGPLHVLITAADYSEERCLRKLTDGVFCINALLSTDNDELKRRQLIQLAIMNGTYRPPRMS</sequence>
<evidence type="ECO:0000256" key="2">
    <source>
        <dbReference type="PROSITE-ProRule" id="PRU00117"/>
    </source>
</evidence>
<name>A0A183E1Y2_9BILA</name>
<reference evidence="7" key="1">
    <citation type="submission" date="2016-06" db="UniProtKB">
        <authorList>
            <consortium name="WormBaseParasite"/>
        </authorList>
    </citation>
    <scope>IDENTIFICATION</scope>
</reference>
<dbReference type="EMBL" id="UYRT01081872">
    <property type="protein sequence ID" value="VDN25118.1"/>
    <property type="molecule type" value="Genomic_DNA"/>
</dbReference>
<dbReference type="GO" id="GO:0005634">
    <property type="term" value="C:nucleus"/>
    <property type="evidence" value="ECO:0007669"/>
    <property type="project" value="TreeGrafter"/>
</dbReference>
<evidence type="ECO:0000313" key="5">
    <source>
        <dbReference type="EMBL" id="VDN25118.1"/>
    </source>
</evidence>
<dbReference type="InterPro" id="IPR055256">
    <property type="entry name" value="KH_1_KHDC4/BBP-like"/>
</dbReference>
<dbReference type="PANTHER" id="PTHR11208">
    <property type="entry name" value="RNA-BINDING PROTEIN RELATED"/>
    <property type="match status" value="1"/>
</dbReference>
<protein>
    <submittedName>
        <fullName evidence="7">KH domain-containing protein</fullName>
    </submittedName>
</protein>
<feature type="region of interest" description="Disordered" evidence="3">
    <location>
        <begin position="1"/>
        <end position="44"/>
    </location>
</feature>
<dbReference type="Proteomes" id="UP000271098">
    <property type="component" value="Unassembled WGS sequence"/>
</dbReference>
<gene>
    <name evidence="5" type="ORF">GPUH_LOCUS14972</name>
</gene>
<evidence type="ECO:0000259" key="4">
    <source>
        <dbReference type="SMART" id="SM00322"/>
    </source>
</evidence>
<dbReference type="InterPro" id="IPR036612">
    <property type="entry name" value="KH_dom_type_1_sf"/>
</dbReference>
<evidence type="ECO:0000256" key="3">
    <source>
        <dbReference type="SAM" id="MobiDB-lite"/>
    </source>
</evidence>